<comment type="caution">
    <text evidence="1">The sequence shown here is derived from an EMBL/GenBank/DDBJ whole genome shotgun (WGS) entry which is preliminary data.</text>
</comment>
<dbReference type="InterPro" id="IPR029075">
    <property type="entry name" value="Imm48"/>
</dbReference>
<evidence type="ECO:0000313" key="1">
    <source>
        <dbReference type="EMBL" id="PQL58853.1"/>
    </source>
</evidence>
<evidence type="ECO:0000313" key="2">
    <source>
        <dbReference type="Proteomes" id="UP000238899"/>
    </source>
</evidence>
<gene>
    <name evidence="1" type="ORF">VCHSUH03_01310</name>
</gene>
<dbReference type="RefSeq" id="WP_105093785.1">
    <property type="nucleotide sequence ID" value="NZ_PPDD01000001.1"/>
</dbReference>
<organism evidence="1 2">
    <name type="scientific">Veillonella infantium</name>
    <dbReference type="NCBI Taxonomy" id="1911679"/>
    <lineage>
        <taxon>Bacteria</taxon>
        <taxon>Bacillati</taxon>
        <taxon>Bacillota</taxon>
        <taxon>Negativicutes</taxon>
        <taxon>Veillonellales</taxon>
        <taxon>Veillonellaceae</taxon>
        <taxon>Veillonella</taxon>
    </lineage>
</organism>
<dbReference type="Proteomes" id="UP000238899">
    <property type="component" value="Unassembled WGS sequence"/>
</dbReference>
<dbReference type="EMBL" id="PPDD01000001">
    <property type="protein sequence ID" value="PQL58853.1"/>
    <property type="molecule type" value="Genomic_DNA"/>
</dbReference>
<reference evidence="1 2" key="1">
    <citation type="journal article" date="2018" name="Int. J. Syst. Evol. Microbiol.">
        <title>Veillonella infantium sp. nov., an anaerobic, Gram-stain-negative coccus isolated from tongue biofilm of a Thai child.</title>
        <authorList>
            <person name="Mashima I."/>
            <person name="Liao Y.C."/>
            <person name="Miyakawa H."/>
            <person name="Theodorea C.F."/>
            <person name="Thawboon B."/>
            <person name="Thaweboon S."/>
            <person name="Scannapieco F.A."/>
            <person name="Nakazawa F."/>
        </authorList>
    </citation>
    <scope>NUCLEOTIDE SEQUENCE [LARGE SCALE GENOMIC DNA]</scope>
    <source>
        <strain evidence="1 2">T11011-4</strain>
    </source>
</reference>
<proteinExistence type="predicted"/>
<dbReference type="Pfam" id="PF15574">
    <property type="entry name" value="Imm48"/>
    <property type="match status" value="1"/>
</dbReference>
<accession>A0ABX5C681</accession>
<protein>
    <recommendedName>
        <fullName evidence="3">TerB family tellurite resistance protein</fullName>
    </recommendedName>
</protein>
<evidence type="ECO:0008006" key="3">
    <source>
        <dbReference type="Google" id="ProtNLM"/>
    </source>
</evidence>
<name>A0ABX5C681_9FIRM</name>
<sequence length="130" mass="14853">MKDSIVNEVMEMVDTFLSLVTINLEDELDRELAAAYIFGMLNGTAQKESLTPEDVQDLMFNIGIDKLTYSEEVAYQMTQFVIDATDEEFHPTVNAIIHRGLEGYFLYSDHQFDDLSEDFNEVVQVVKGEL</sequence>
<keyword evidence="2" id="KW-1185">Reference proteome</keyword>